<feature type="domain" description="Helicase ATP-binding" evidence="7">
    <location>
        <begin position="681"/>
        <end position="742"/>
    </location>
</feature>
<dbReference type="PROSITE" id="PS50089">
    <property type="entry name" value="ZF_RING_2"/>
    <property type="match status" value="1"/>
</dbReference>
<keyword evidence="10" id="KW-1185">Reference proteome</keyword>
<accession>A0A7J6LWK4</accession>
<feature type="region of interest" description="Disordered" evidence="5">
    <location>
        <begin position="222"/>
        <end position="246"/>
    </location>
</feature>
<comment type="caution">
    <text evidence="9">The sequence shown here is derived from an EMBL/GenBank/DDBJ whole genome shotgun (WGS) entry which is preliminary data.</text>
</comment>
<dbReference type="AlphaFoldDB" id="A0A7J6LWK4"/>
<keyword evidence="3" id="KW-0067">ATP-binding</keyword>
<name>A0A7J6LWK4_PERCH</name>
<feature type="compositionally biased region" description="Polar residues" evidence="5">
    <location>
        <begin position="499"/>
        <end position="516"/>
    </location>
</feature>
<dbReference type="Proteomes" id="UP000591131">
    <property type="component" value="Unassembled WGS sequence"/>
</dbReference>
<evidence type="ECO:0000256" key="1">
    <source>
        <dbReference type="ARBA" id="ARBA00022741"/>
    </source>
</evidence>
<dbReference type="SUPFAM" id="SSF57850">
    <property type="entry name" value="RING/U-box"/>
    <property type="match status" value="1"/>
</dbReference>
<feature type="region of interest" description="Disordered" evidence="5">
    <location>
        <begin position="574"/>
        <end position="671"/>
    </location>
</feature>
<dbReference type="SMART" id="SM00490">
    <property type="entry name" value="HELICc"/>
    <property type="match status" value="1"/>
</dbReference>
<dbReference type="Pfam" id="PF00271">
    <property type="entry name" value="Helicase_C"/>
    <property type="match status" value="1"/>
</dbReference>
<evidence type="ECO:0000256" key="4">
    <source>
        <dbReference type="PROSITE-ProRule" id="PRU00175"/>
    </source>
</evidence>
<dbReference type="Gene3D" id="3.40.50.300">
    <property type="entry name" value="P-loop containing nucleotide triphosphate hydrolases"/>
    <property type="match status" value="1"/>
</dbReference>
<dbReference type="GO" id="GO:0005524">
    <property type="term" value="F:ATP binding"/>
    <property type="evidence" value="ECO:0007669"/>
    <property type="project" value="UniProtKB-KW"/>
</dbReference>
<evidence type="ECO:0000256" key="5">
    <source>
        <dbReference type="SAM" id="MobiDB-lite"/>
    </source>
</evidence>
<evidence type="ECO:0008006" key="11">
    <source>
        <dbReference type="Google" id="ProtNLM"/>
    </source>
</evidence>
<evidence type="ECO:0000259" key="6">
    <source>
        <dbReference type="PROSITE" id="PS50089"/>
    </source>
</evidence>
<dbReference type="InterPro" id="IPR001841">
    <property type="entry name" value="Znf_RING"/>
</dbReference>
<feature type="region of interest" description="Disordered" evidence="5">
    <location>
        <begin position="317"/>
        <end position="349"/>
    </location>
</feature>
<dbReference type="Gene3D" id="3.40.50.10810">
    <property type="entry name" value="Tandem AAA-ATPase domain"/>
    <property type="match status" value="2"/>
</dbReference>
<feature type="domain" description="RING-type" evidence="6">
    <location>
        <begin position="903"/>
        <end position="956"/>
    </location>
</feature>
<dbReference type="OrthoDB" id="276744at2759"/>
<evidence type="ECO:0000259" key="8">
    <source>
        <dbReference type="PROSITE" id="PS51194"/>
    </source>
</evidence>
<feature type="domain" description="Helicase ATP-binding" evidence="7">
    <location>
        <begin position="78"/>
        <end position="188"/>
    </location>
</feature>
<evidence type="ECO:0000256" key="2">
    <source>
        <dbReference type="ARBA" id="ARBA00022801"/>
    </source>
</evidence>
<dbReference type="GO" id="GO:0016787">
    <property type="term" value="F:hydrolase activity"/>
    <property type="evidence" value="ECO:0007669"/>
    <property type="project" value="UniProtKB-KW"/>
</dbReference>
<proteinExistence type="predicted"/>
<dbReference type="InterPro" id="IPR050628">
    <property type="entry name" value="SNF2_RAD54_helicase_TF"/>
</dbReference>
<dbReference type="InterPro" id="IPR014001">
    <property type="entry name" value="Helicase_ATP-bd"/>
</dbReference>
<dbReference type="InterPro" id="IPR001650">
    <property type="entry name" value="Helicase_C-like"/>
</dbReference>
<feature type="domain" description="Helicase C-terminal" evidence="8">
    <location>
        <begin position="1016"/>
        <end position="1179"/>
    </location>
</feature>
<dbReference type="EMBL" id="JAAPAO010000309">
    <property type="protein sequence ID" value="KAF4663679.1"/>
    <property type="molecule type" value="Genomic_DNA"/>
</dbReference>
<feature type="region of interest" description="Disordered" evidence="5">
    <location>
        <begin position="496"/>
        <end position="560"/>
    </location>
</feature>
<dbReference type="SMART" id="SM00487">
    <property type="entry name" value="DEXDc"/>
    <property type="match status" value="1"/>
</dbReference>
<dbReference type="GO" id="GO:0006289">
    <property type="term" value="P:nucleotide-excision repair"/>
    <property type="evidence" value="ECO:0007669"/>
    <property type="project" value="TreeGrafter"/>
</dbReference>
<dbReference type="Pfam" id="PF00176">
    <property type="entry name" value="SNF2-rel_dom"/>
    <property type="match status" value="2"/>
</dbReference>
<dbReference type="PROSITE" id="PS51194">
    <property type="entry name" value="HELICASE_CTER"/>
    <property type="match status" value="1"/>
</dbReference>
<keyword evidence="4" id="KW-0863">Zinc-finger</keyword>
<dbReference type="InterPro" id="IPR000330">
    <property type="entry name" value="SNF2_N"/>
</dbReference>
<dbReference type="SMART" id="SM00184">
    <property type="entry name" value="RING"/>
    <property type="match status" value="1"/>
</dbReference>
<dbReference type="GO" id="GO:0005634">
    <property type="term" value="C:nucleus"/>
    <property type="evidence" value="ECO:0007669"/>
    <property type="project" value="TreeGrafter"/>
</dbReference>
<dbReference type="InterPro" id="IPR049730">
    <property type="entry name" value="SNF2/RAD54-like_C"/>
</dbReference>
<gene>
    <name evidence="9" type="ORF">FOL47_005597</name>
</gene>
<keyword evidence="2" id="KW-0378">Hydrolase</keyword>
<reference evidence="9 10" key="1">
    <citation type="submission" date="2020-04" db="EMBL/GenBank/DDBJ databases">
        <title>Perkinsus chesapeaki whole genome sequence.</title>
        <authorList>
            <person name="Bogema D.R."/>
        </authorList>
    </citation>
    <scope>NUCLEOTIDE SEQUENCE [LARGE SCALE GENOMIC DNA]</scope>
    <source>
        <strain evidence="9">ATCC PRA-425</strain>
    </source>
</reference>
<dbReference type="GO" id="GO:0008270">
    <property type="term" value="F:zinc ion binding"/>
    <property type="evidence" value="ECO:0007669"/>
    <property type="project" value="UniProtKB-KW"/>
</dbReference>
<sequence>MYPKAFWKREYDDSNSDDSLCSSGDEKAREERSQIKRELGTMVQEIPHELVLRYPPPTQLVMPLLEYQKEGLAWMCAQEAKDDCKGGILADEMGMGKTIQTVSLITKKLQPHHNPTLIICTTTAMLQWEAEIQRYLQPDTVKVLSYHGKSKVSAKQLRNYDIILTTYRTVEYEYRTQLNKLKKKCSYCGRKVLPELLSSHKDKCPKRPRTWTFDASGRAVHTGTAPSWNAKPAQPPAASYAAQPSSSMGKSLQKDLFANTIGHYKSLAANKAKTGPPTIYHHLPQQAPTRSIHDFFTAGGPNGGDFRAKVEGTRQCSASAGTLGGSLGQQQQQQQQQERHLDYGNSCQPRPSVRSMPYARPTCSSSAGPSHVGLPTGGQARDLLASQAPFRGSSIANPSPVSHGVTSLSSRVGAVKEVSSSGINGYSHFSTNSARTLLGAAGYPDTVKKEQPSQPGSRIAVQGVWVKSEPGGSVPRLTPDRDLRRSGDVGYIKVESEEQPSLQIGSPHSASGSAAQKNLLLGGPTGTTEPSWRRPNGGAVKRMMYSPPTKRGGLPDRAHHSSLLGLTKRIKAEEDKENVDSNIRATFAPREPIRTEAQKPSPQCGTLPTPPVPNATGGGASSWNARPETVEHPARANEAQRNSGASKRRVRIKRSEPLEDSSDETGTDRSDLEDRLRHAGLLHGLRWERIVLDEAHKIKAANSSTAKAACALRARSRWCLSGTPLQNKVGDLFSLIRFLRVVPEGARMCDWEGCDCVILDHPIGNCKACGHPKISHYIYFTRQIANPIKNHGLDALEGAEGLQRLRSQVLKRLMLRRTKAEKQVEVRLPELSSATHNLPMKPKDRELYDDLFDLYQARIRGYLKRNEVGDHMVEVLSLIMKLRLAANHKYLVNTEDIGDLRLCDSCEDEIIAGPGKEADLVWLDCGHEFHRDCLGNDDPEGCGAASPSTYLQCPVCVGWSTVHASWAHVSVSPEAATTPSSEEIRALLAMTSLTRKHSVIHQLQEMHGPGIPSSSKIDALITKVLEMRREDHTAKGLVFSCFVKLLELCQHHLKARGITTFIIHGGLPLAVRTRIIRAFVESSASDCSLLLVSISAGGEGLNLQRASHVFILDPWWNPALEKQAIQRCHRLGQEKEVKSHHLISENTIEEQIKSLQEKKQLIFDGTIGGNFNGALEKLTIADLKFLFQL</sequence>
<evidence type="ECO:0000313" key="10">
    <source>
        <dbReference type="Proteomes" id="UP000591131"/>
    </source>
</evidence>
<protein>
    <recommendedName>
        <fullName evidence="11">DNA repair protein rad16</fullName>
    </recommendedName>
</protein>
<organism evidence="9 10">
    <name type="scientific">Perkinsus chesapeaki</name>
    <name type="common">Clam parasite</name>
    <name type="synonym">Perkinsus andrewsi</name>
    <dbReference type="NCBI Taxonomy" id="330153"/>
    <lineage>
        <taxon>Eukaryota</taxon>
        <taxon>Sar</taxon>
        <taxon>Alveolata</taxon>
        <taxon>Perkinsozoa</taxon>
        <taxon>Perkinsea</taxon>
        <taxon>Perkinsida</taxon>
        <taxon>Perkinsidae</taxon>
        <taxon>Perkinsus</taxon>
    </lineage>
</organism>
<dbReference type="InterPro" id="IPR038718">
    <property type="entry name" value="SNF2-like_sf"/>
</dbReference>
<dbReference type="InterPro" id="IPR027417">
    <property type="entry name" value="P-loop_NTPase"/>
</dbReference>
<keyword evidence="4" id="KW-0479">Metal-binding</keyword>
<dbReference type="GO" id="GO:0008094">
    <property type="term" value="F:ATP-dependent activity, acting on DNA"/>
    <property type="evidence" value="ECO:0007669"/>
    <property type="project" value="TreeGrafter"/>
</dbReference>
<evidence type="ECO:0000256" key="3">
    <source>
        <dbReference type="ARBA" id="ARBA00022840"/>
    </source>
</evidence>
<dbReference type="PANTHER" id="PTHR45626:SF12">
    <property type="entry name" value="DNA REPAIR PROTEIN RAD16"/>
    <property type="match status" value="1"/>
</dbReference>
<dbReference type="PANTHER" id="PTHR45626">
    <property type="entry name" value="TRANSCRIPTION TERMINATION FACTOR 2-RELATED"/>
    <property type="match status" value="1"/>
</dbReference>
<keyword evidence="1" id="KW-0547">Nucleotide-binding</keyword>
<evidence type="ECO:0000313" key="9">
    <source>
        <dbReference type="EMBL" id="KAF4663679.1"/>
    </source>
</evidence>
<dbReference type="CDD" id="cd18793">
    <property type="entry name" value="SF2_C_SNF"/>
    <property type="match status" value="1"/>
</dbReference>
<dbReference type="SUPFAM" id="SSF52540">
    <property type="entry name" value="P-loop containing nucleoside triphosphate hydrolases"/>
    <property type="match status" value="3"/>
</dbReference>
<feature type="compositionally biased region" description="Low complexity" evidence="5">
    <location>
        <begin position="230"/>
        <end position="246"/>
    </location>
</feature>
<keyword evidence="4" id="KW-0862">Zinc</keyword>
<evidence type="ECO:0000259" key="7">
    <source>
        <dbReference type="PROSITE" id="PS51192"/>
    </source>
</evidence>
<dbReference type="PROSITE" id="PS51192">
    <property type="entry name" value="HELICASE_ATP_BIND_1"/>
    <property type="match status" value="2"/>
</dbReference>